<gene>
    <name evidence="3" type="ORF">ENUP19_0191G0006</name>
</gene>
<evidence type="ECO:0000256" key="1">
    <source>
        <dbReference type="SAM" id="Coils"/>
    </source>
</evidence>
<dbReference type="EMBL" id="BAAFRS010000191">
    <property type="protein sequence ID" value="GAB1224335.1"/>
    <property type="molecule type" value="Genomic_DNA"/>
</dbReference>
<feature type="coiled-coil region" evidence="1">
    <location>
        <begin position="25"/>
        <end position="56"/>
    </location>
</feature>
<feature type="domain" description="TLDc" evidence="2">
    <location>
        <begin position="105"/>
        <end position="214"/>
    </location>
</feature>
<evidence type="ECO:0000259" key="2">
    <source>
        <dbReference type="Pfam" id="PF07534"/>
    </source>
</evidence>
<organism evidence="3 4">
    <name type="scientific">Entamoeba nuttalli</name>
    <dbReference type="NCBI Taxonomy" id="412467"/>
    <lineage>
        <taxon>Eukaryota</taxon>
        <taxon>Amoebozoa</taxon>
        <taxon>Evosea</taxon>
        <taxon>Archamoebae</taxon>
        <taxon>Mastigamoebida</taxon>
        <taxon>Entamoebidae</taxon>
        <taxon>Entamoeba</taxon>
    </lineage>
</organism>
<dbReference type="Pfam" id="PF07534">
    <property type="entry name" value="TLD"/>
    <property type="match status" value="1"/>
</dbReference>
<reference evidence="3 4" key="1">
    <citation type="journal article" date="2019" name="PLoS Negl. Trop. Dis.">
        <title>Whole genome sequencing of Entamoeba nuttalli reveals mammalian host-related molecular signatures and a novel octapeptide-repeat surface protein.</title>
        <authorList>
            <person name="Tanaka M."/>
            <person name="Makiuchi T."/>
            <person name="Komiyama T."/>
            <person name="Shiina T."/>
            <person name="Osaki K."/>
            <person name="Tachibana H."/>
        </authorList>
    </citation>
    <scope>NUCLEOTIDE SEQUENCE [LARGE SCALE GENOMIC DNA]</scope>
    <source>
        <strain evidence="3 4">P19-061405</strain>
    </source>
</reference>
<name>A0ABQ0DNB8_9EUKA</name>
<evidence type="ECO:0000313" key="3">
    <source>
        <dbReference type="EMBL" id="GAB1224335.1"/>
    </source>
</evidence>
<proteinExistence type="predicted"/>
<dbReference type="InterPro" id="IPR006571">
    <property type="entry name" value="TLDc_dom"/>
</dbReference>
<evidence type="ECO:0000313" key="4">
    <source>
        <dbReference type="Proteomes" id="UP001628156"/>
    </source>
</evidence>
<dbReference type="Proteomes" id="UP001628156">
    <property type="component" value="Unassembled WGS sequence"/>
</dbReference>
<comment type="caution">
    <text evidence="3">The sequence shown here is derived from an EMBL/GenBank/DDBJ whole genome shotgun (WGS) entry which is preliminary data.</text>
</comment>
<sequence length="255" mass="29731">MTQHISSDSVVITISLNQLMNEEECDTLLDQLNNAIELVQSKKKELKKGFNETKNQETKEQENIKEVVIVRELEVHKKEYQYEEFLPKNDLGLFKKYQSTLFVWTKTTKFSILFDTNKVGWNRSLFNSCILNKPNLLFLCFSKPMIVGLWSSTEIKAFNSYSSDPSFFLMKITEDEIQHWYRSKQSTCPEDAVLVYSKHSTRWFGCYDCWIQANPNGISTIYPEILSDFSGISFPKQSSFISSFKVERIVILKCI</sequence>
<keyword evidence="4" id="KW-1185">Reference proteome</keyword>
<accession>A0ABQ0DNB8</accession>
<keyword evidence="1" id="KW-0175">Coiled coil</keyword>
<protein>
    <recommendedName>
        <fullName evidence="2">TLDc domain-containing protein</fullName>
    </recommendedName>
</protein>